<evidence type="ECO:0000259" key="9">
    <source>
        <dbReference type="PROSITE" id="PS51722"/>
    </source>
</evidence>
<dbReference type="CDD" id="cd04171">
    <property type="entry name" value="SelB"/>
    <property type="match status" value="1"/>
</dbReference>
<dbReference type="Pfam" id="PF09106">
    <property type="entry name" value="WHD_2nd_SelB"/>
    <property type="match status" value="1"/>
</dbReference>
<gene>
    <name evidence="10" type="primary">selB</name>
    <name evidence="10" type="ORF">INP52_07340</name>
</gene>
<dbReference type="SUPFAM" id="SSF52540">
    <property type="entry name" value="P-loop containing nucleoside triphosphate hydrolases"/>
    <property type="match status" value="1"/>
</dbReference>
<dbReference type="GO" id="GO:0001514">
    <property type="term" value="P:selenocysteine incorporation"/>
    <property type="evidence" value="ECO:0007669"/>
    <property type="project" value="InterPro"/>
</dbReference>
<dbReference type="InterPro" id="IPR031157">
    <property type="entry name" value="G_TR_CS"/>
</dbReference>
<keyword evidence="11" id="KW-1185">Reference proteome</keyword>
<dbReference type="Pfam" id="PF25461">
    <property type="entry name" value="Beta-barrel_SelB"/>
    <property type="match status" value="1"/>
</dbReference>
<proteinExistence type="predicted"/>
<dbReference type="InterPro" id="IPR004535">
    <property type="entry name" value="Transl_elong_SelB"/>
</dbReference>
<keyword evidence="4" id="KW-0547">Nucleotide-binding</keyword>
<dbReference type="GO" id="GO:0005829">
    <property type="term" value="C:cytosol"/>
    <property type="evidence" value="ECO:0007669"/>
    <property type="project" value="TreeGrafter"/>
</dbReference>
<dbReference type="EMBL" id="CP063767">
    <property type="protein sequence ID" value="QOY60224.1"/>
    <property type="molecule type" value="Genomic_DNA"/>
</dbReference>
<dbReference type="InterPro" id="IPR009001">
    <property type="entry name" value="Transl_elong_EF1A/Init_IF2_C"/>
</dbReference>
<evidence type="ECO:0000256" key="5">
    <source>
        <dbReference type="ARBA" id="ARBA00022917"/>
    </source>
</evidence>
<dbReference type="InterPro" id="IPR015191">
    <property type="entry name" value="SelB_WHD4"/>
</dbReference>
<dbReference type="Gene3D" id="3.40.50.300">
    <property type="entry name" value="P-loop containing nucleotide triphosphate hydrolases"/>
    <property type="match status" value="1"/>
</dbReference>
<evidence type="ECO:0000256" key="1">
    <source>
        <dbReference type="ARBA" id="ARBA00004496"/>
    </source>
</evidence>
<reference evidence="10 11" key="1">
    <citation type="submission" date="2020-10" db="EMBL/GenBank/DDBJ databases">
        <title>Olsenella immobilis sp.nov., isolated from the mud in a fermentation cellar used for the production of Chinese strong-flavoured liquor.</title>
        <authorList>
            <person name="Lu L."/>
        </authorList>
    </citation>
    <scope>NUCLEOTIDE SEQUENCE [LARGE SCALE GENOMIC DNA]</scope>
    <source>
        <strain evidence="10 11">LZLJ-2</strain>
    </source>
</reference>
<dbReference type="CDD" id="cd03696">
    <property type="entry name" value="SelB_II"/>
    <property type="match status" value="1"/>
</dbReference>
<dbReference type="GO" id="GO:0003723">
    <property type="term" value="F:RNA binding"/>
    <property type="evidence" value="ECO:0007669"/>
    <property type="project" value="InterPro"/>
</dbReference>
<keyword evidence="6" id="KW-0342">GTP-binding</keyword>
<evidence type="ECO:0000256" key="8">
    <source>
        <dbReference type="ARBA" id="ARBA00031615"/>
    </source>
</evidence>
<dbReference type="InterPro" id="IPR005225">
    <property type="entry name" value="Small_GTP-bd"/>
</dbReference>
<dbReference type="NCBIfam" id="TIGR00231">
    <property type="entry name" value="small_GTP"/>
    <property type="match status" value="1"/>
</dbReference>
<dbReference type="PANTHER" id="PTHR43721">
    <property type="entry name" value="ELONGATION FACTOR TU-RELATED"/>
    <property type="match status" value="1"/>
</dbReference>
<evidence type="ECO:0000256" key="7">
    <source>
        <dbReference type="ARBA" id="ARBA00025526"/>
    </source>
</evidence>
<dbReference type="Proteomes" id="UP000593735">
    <property type="component" value="Chromosome"/>
</dbReference>
<name>A0A7S7M7P3_9ACTN</name>
<feature type="domain" description="Tr-type G" evidence="9">
    <location>
        <begin position="1"/>
        <end position="172"/>
    </location>
</feature>
<dbReference type="InterPro" id="IPR004161">
    <property type="entry name" value="EFTu-like_2"/>
</dbReference>
<sequence length="639" mass="69067">MRHVVIGTAGHVDHGKTWLTRALTGTDTDRLKEERERGITIDIGFAQLKLPDGRSAGIVDVPGHERLIKNMLAGATGIDIALLVVAADEGFMPQTVEHLEILQLLGVRHGIVVLTKVDLVEREWLEVVREDVAEHVAGTFLEGAPVVAVSAKTGEGIEELKELISRAVAKDEDSRVDLPARLPVDRVFTVRGHGTVVTGSLIDGRVKTGDTLMAYPQLKTVRVRELQNHDVTVDSVEAGMRVAMNLTGMERKELERGCTLAAPGTLAQGRCVSVRLQLTSDAPFLVRNTSQLHFYAGTQELVCRVRLLDADVLEAGESGFAQLTFEQPLAARNLDHFVVRFLSPMVTVGGGVVLDMGAHREKRRSEDVLSRLSVLAGPLEGRVRQLAEDAGCACPSQEDLVGASACSPVDLSATVDVLVRAGSLVHMGPGLVAPSALERTRSLAQKLVRKYHAERGLEEGMRLSELRERLASGLPGRPGPRAVEALVSWLGSSGTLETRGDCVALPGFQPSYAPEQERIAARVRKELAASGLEARSPDELAQAASCDARTLAGVLARLARDDEIVSLTPEAFVSRVACDEALGVFTDMFDDAETVTLGDFRTRVGVSRKYAQLLLDHFDHLRISKLVGDARVLLRREGS</sequence>
<dbReference type="InterPro" id="IPR036390">
    <property type="entry name" value="WH_DNA-bd_sf"/>
</dbReference>
<dbReference type="GO" id="GO:0003746">
    <property type="term" value="F:translation elongation factor activity"/>
    <property type="evidence" value="ECO:0007669"/>
    <property type="project" value="UniProtKB-KW"/>
</dbReference>
<dbReference type="PANTHER" id="PTHR43721:SF22">
    <property type="entry name" value="ELONGATION FACTOR TU, MITOCHONDRIAL"/>
    <property type="match status" value="1"/>
</dbReference>
<dbReference type="KEGG" id="tio:INP52_07340"/>
<comment type="subcellular location">
    <subcellularLocation>
        <location evidence="1">Cytoplasm</location>
    </subcellularLocation>
</comment>
<dbReference type="SUPFAM" id="SSF50465">
    <property type="entry name" value="EF-Tu/eEF-1alpha/eIF2-gamma C-terminal domain"/>
    <property type="match status" value="1"/>
</dbReference>
<comment type="function">
    <text evidence="7">Translation factor necessary for the incorporation of selenocysteine into proteins. It probably replaces EF-Tu for the insertion of selenocysteine directed by the UGA codon. SelB binds GTP and GDP.</text>
</comment>
<dbReference type="Gene3D" id="2.40.30.10">
    <property type="entry name" value="Translation factors"/>
    <property type="match status" value="1"/>
</dbReference>
<dbReference type="Gene3D" id="1.10.10.2770">
    <property type="match status" value="1"/>
</dbReference>
<dbReference type="PROSITE" id="PS00301">
    <property type="entry name" value="G_TR_1"/>
    <property type="match status" value="1"/>
</dbReference>
<dbReference type="InterPro" id="IPR027417">
    <property type="entry name" value="P-loop_NTPase"/>
</dbReference>
<dbReference type="RefSeq" id="WP_194370441.1">
    <property type="nucleotide sequence ID" value="NZ_CP063767.1"/>
</dbReference>
<dbReference type="InterPro" id="IPR009000">
    <property type="entry name" value="Transl_B-barrel_sf"/>
</dbReference>
<dbReference type="InterPro" id="IPR000795">
    <property type="entry name" value="T_Tr_GTP-bd_dom"/>
</dbReference>
<keyword evidence="10" id="KW-0251">Elongation factor</keyword>
<dbReference type="GO" id="GO:0003924">
    <property type="term" value="F:GTPase activity"/>
    <property type="evidence" value="ECO:0007669"/>
    <property type="project" value="InterPro"/>
</dbReference>
<accession>A0A7S7M7P3</accession>
<protein>
    <recommendedName>
        <fullName evidence="2">Selenocysteine-specific elongation factor</fullName>
    </recommendedName>
    <alternativeName>
        <fullName evidence="8">SelB translation factor</fullName>
    </alternativeName>
</protein>
<dbReference type="GO" id="GO:0005525">
    <property type="term" value="F:GTP binding"/>
    <property type="evidence" value="ECO:0007669"/>
    <property type="project" value="UniProtKB-KW"/>
</dbReference>
<dbReference type="NCBIfam" id="TIGR00475">
    <property type="entry name" value="selB"/>
    <property type="match status" value="1"/>
</dbReference>
<evidence type="ECO:0000256" key="4">
    <source>
        <dbReference type="ARBA" id="ARBA00022741"/>
    </source>
</evidence>
<dbReference type="InterPro" id="IPR036388">
    <property type="entry name" value="WH-like_DNA-bd_sf"/>
</dbReference>
<dbReference type="InterPro" id="IPR015190">
    <property type="entry name" value="Elong_fac_SelB-wing-hlx_typ-2"/>
</dbReference>
<evidence type="ECO:0000313" key="11">
    <source>
        <dbReference type="Proteomes" id="UP000593735"/>
    </source>
</evidence>
<dbReference type="Gene3D" id="1.10.10.10">
    <property type="entry name" value="Winged helix-like DNA-binding domain superfamily/Winged helix DNA-binding domain"/>
    <property type="match status" value="1"/>
</dbReference>
<dbReference type="PRINTS" id="PR00315">
    <property type="entry name" value="ELONGATNFCT"/>
</dbReference>
<dbReference type="PROSITE" id="PS51722">
    <property type="entry name" value="G_TR_2"/>
    <property type="match status" value="1"/>
</dbReference>
<dbReference type="Pfam" id="PF03144">
    <property type="entry name" value="GTP_EFTU_D2"/>
    <property type="match status" value="1"/>
</dbReference>
<evidence type="ECO:0000256" key="2">
    <source>
        <dbReference type="ARBA" id="ARBA00015953"/>
    </source>
</evidence>
<keyword evidence="3" id="KW-0963">Cytoplasm</keyword>
<organism evidence="10 11">
    <name type="scientific">Thermophilibacter immobilis</name>
    <dbReference type="NCBI Taxonomy" id="2779519"/>
    <lineage>
        <taxon>Bacteria</taxon>
        <taxon>Bacillati</taxon>
        <taxon>Actinomycetota</taxon>
        <taxon>Coriobacteriia</taxon>
        <taxon>Coriobacteriales</taxon>
        <taxon>Atopobiaceae</taxon>
        <taxon>Thermophilibacter</taxon>
    </lineage>
</organism>
<evidence type="ECO:0000256" key="3">
    <source>
        <dbReference type="ARBA" id="ARBA00022490"/>
    </source>
</evidence>
<dbReference type="AlphaFoldDB" id="A0A7S7M7P3"/>
<dbReference type="Pfam" id="PF00009">
    <property type="entry name" value="GTP_EFTU"/>
    <property type="match status" value="1"/>
</dbReference>
<keyword evidence="5" id="KW-0648">Protein biosynthesis</keyword>
<evidence type="ECO:0000256" key="6">
    <source>
        <dbReference type="ARBA" id="ARBA00023134"/>
    </source>
</evidence>
<dbReference type="SUPFAM" id="SSF50447">
    <property type="entry name" value="Translation proteins"/>
    <property type="match status" value="1"/>
</dbReference>
<dbReference type="InterPro" id="IPR050055">
    <property type="entry name" value="EF-Tu_GTPase"/>
</dbReference>
<dbReference type="InterPro" id="IPR057335">
    <property type="entry name" value="Beta-barrel_SelB"/>
</dbReference>
<evidence type="ECO:0000313" key="10">
    <source>
        <dbReference type="EMBL" id="QOY60224.1"/>
    </source>
</evidence>
<dbReference type="Pfam" id="PF09107">
    <property type="entry name" value="WHD_3rd_SelB"/>
    <property type="match status" value="1"/>
</dbReference>
<dbReference type="SUPFAM" id="SSF46785">
    <property type="entry name" value="Winged helix' DNA-binding domain"/>
    <property type="match status" value="2"/>
</dbReference>
<dbReference type="CDD" id="cd15491">
    <property type="entry name" value="selB_III"/>
    <property type="match status" value="1"/>
</dbReference>